<feature type="region of interest" description="Disordered" evidence="1">
    <location>
        <begin position="1"/>
        <end position="24"/>
    </location>
</feature>
<feature type="compositionally biased region" description="Basic and acidic residues" evidence="1">
    <location>
        <begin position="10"/>
        <end position="24"/>
    </location>
</feature>
<dbReference type="RefSeq" id="WP_162832420.1">
    <property type="nucleotide sequence ID" value="NZ_CP121646.1"/>
</dbReference>
<dbReference type="Proteomes" id="UP000199245">
    <property type="component" value="Unassembled WGS sequence"/>
</dbReference>
<accession>A0A1G7LD04</accession>
<reference evidence="3 5" key="2">
    <citation type="submission" date="2023-04" db="EMBL/GenBank/DDBJ databases">
        <title>Australian commercial rhizobial inoculants.</title>
        <authorList>
            <person name="Kohlmeier M.G."/>
            <person name="O'Hara G.W."/>
            <person name="Colombi E."/>
            <person name="Ramsay J.P."/>
            <person name="Terpolilli J."/>
        </authorList>
    </citation>
    <scope>NUCLEOTIDE SEQUENCE [LARGE SCALE GENOMIC DNA]</scope>
    <source>
        <strain evidence="3 5">CB627</strain>
    </source>
</reference>
<name>A0A1G7LD04_9BRAD</name>
<evidence type="ECO:0000313" key="4">
    <source>
        <dbReference type="Proteomes" id="UP000199245"/>
    </source>
</evidence>
<proteinExistence type="predicted"/>
<evidence type="ECO:0000313" key="2">
    <source>
        <dbReference type="EMBL" id="SDF46900.1"/>
    </source>
</evidence>
<evidence type="ECO:0000256" key="1">
    <source>
        <dbReference type="SAM" id="MobiDB-lite"/>
    </source>
</evidence>
<gene>
    <name evidence="3" type="ORF">QA636_40945</name>
    <name evidence="2" type="ORF">SAMN05216337_105719</name>
</gene>
<dbReference type="AlphaFoldDB" id="A0A1G7LD04"/>
<dbReference type="EMBL" id="FMZW01000057">
    <property type="protein sequence ID" value="SDF46900.1"/>
    <property type="molecule type" value="Genomic_DNA"/>
</dbReference>
<dbReference type="Proteomes" id="UP001221546">
    <property type="component" value="Chromosome"/>
</dbReference>
<evidence type="ECO:0000313" key="5">
    <source>
        <dbReference type="Proteomes" id="UP001221546"/>
    </source>
</evidence>
<reference evidence="2 4" key="1">
    <citation type="submission" date="2016-10" db="EMBL/GenBank/DDBJ databases">
        <authorList>
            <person name="de Groot N.N."/>
        </authorList>
    </citation>
    <scope>NUCLEOTIDE SEQUENCE [LARGE SCALE GENOMIC DNA]</scope>
    <source>
        <strain evidence="2 4">R5</strain>
    </source>
</reference>
<protein>
    <submittedName>
        <fullName evidence="2">Uncharacterized protein</fullName>
    </submittedName>
</protein>
<evidence type="ECO:0000313" key="3">
    <source>
        <dbReference type="EMBL" id="WFU63691.1"/>
    </source>
</evidence>
<organism evidence="2 4">
    <name type="scientific">Bradyrhizobium brasilense</name>
    <dbReference type="NCBI Taxonomy" id="1419277"/>
    <lineage>
        <taxon>Bacteria</taxon>
        <taxon>Pseudomonadati</taxon>
        <taxon>Pseudomonadota</taxon>
        <taxon>Alphaproteobacteria</taxon>
        <taxon>Hyphomicrobiales</taxon>
        <taxon>Nitrobacteraceae</taxon>
        <taxon>Bradyrhizobium</taxon>
    </lineage>
</organism>
<sequence>MTAEPAKPQGDSRRRSKETQDEVARSLERELKLLTEERQERALRFGLDIAGKTPKVDQ</sequence>
<dbReference type="EMBL" id="CP121646">
    <property type="protein sequence ID" value="WFU63691.1"/>
    <property type="molecule type" value="Genomic_DNA"/>
</dbReference>
<keyword evidence="5" id="KW-1185">Reference proteome</keyword>